<dbReference type="SMART" id="SM00387">
    <property type="entry name" value="HATPase_c"/>
    <property type="match status" value="1"/>
</dbReference>
<dbReference type="InterPro" id="IPR035965">
    <property type="entry name" value="PAS-like_dom_sf"/>
</dbReference>
<accession>A0ABX1LPV6</accession>
<dbReference type="SUPFAM" id="SSF55785">
    <property type="entry name" value="PYP-like sensor domain (PAS domain)"/>
    <property type="match status" value="1"/>
</dbReference>
<dbReference type="Pfam" id="PF01590">
    <property type="entry name" value="GAF"/>
    <property type="match status" value="1"/>
</dbReference>
<dbReference type="InterPro" id="IPR003594">
    <property type="entry name" value="HATPase_dom"/>
</dbReference>
<keyword evidence="6" id="KW-1185">Reference proteome</keyword>
<dbReference type="Gene3D" id="3.30.450.40">
    <property type="match status" value="1"/>
</dbReference>
<dbReference type="PROSITE" id="PS50113">
    <property type="entry name" value="PAC"/>
    <property type="match status" value="1"/>
</dbReference>
<dbReference type="EMBL" id="JAAVJL010000001">
    <property type="protein sequence ID" value="NMF58147.1"/>
    <property type="molecule type" value="Genomic_DNA"/>
</dbReference>
<evidence type="ECO:0000256" key="1">
    <source>
        <dbReference type="ARBA" id="ARBA00022777"/>
    </source>
</evidence>
<dbReference type="NCBIfam" id="TIGR00229">
    <property type="entry name" value="sensory_box"/>
    <property type="match status" value="1"/>
</dbReference>
<dbReference type="PROSITE" id="PS50112">
    <property type="entry name" value="PAS"/>
    <property type="match status" value="1"/>
</dbReference>
<evidence type="ECO:0000259" key="3">
    <source>
        <dbReference type="PROSITE" id="PS50112"/>
    </source>
</evidence>
<dbReference type="InterPro" id="IPR029016">
    <property type="entry name" value="GAF-like_dom_sf"/>
</dbReference>
<dbReference type="Gene3D" id="3.30.565.10">
    <property type="entry name" value="Histidine kinase-like ATPase, C-terminal domain"/>
    <property type="match status" value="1"/>
</dbReference>
<sequence>MTKIRTELKEVNLQLVETIAEQQRNEDRLNLQLTRLRLMYDFVSALNAAQTLNEIYQIALNCICPALRTSRAALMTSDANYSLKYQESVGISEDFKQAIEGFFDDPLHRVELKARLFPHCAVFPSDRFLQTICQSENIGAWAVFPLEYENRHLGDIVAYFDIPRQFNDEEVQLTQTIVTYIAIAITRKQAEQALKESQQFIQRITDTTPNIIYIYDIDENRNVYCNQTIHHILGYTPLEIQAMGDSLLNIVIHPDDLSKIKEHYASVRHKKFDDLFLFEYRMKDSHGKWKWFYSQETVFLCNPDGTVKQTIGAASDITELKEVENRLQASLAEKEVLLREIHHRVKNNLSVVDSLLSMQARYVSDIEALKSLSDSQRRIHTMSLIHEQLYHSQDVGRVDFCEYLQRLVVNLYSSSNFNIDQIELKLDLQPTLLNIDTAISLGLIVNELLTNSFKHAFPNNLKGLIEVILYEDTDTELRRLQLTIRDNGVGIPQNIDVNSTASLGLRLVKILTQQLRAKLDLSCDTGTSFHFIFESNL</sequence>
<evidence type="ECO:0000313" key="6">
    <source>
        <dbReference type="Proteomes" id="UP000738376"/>
    </source>
</evidence>
<dbReference type="InterPro" id="IPR013655">
    <property type="entry name" value="PAS_fold_3"/>
</dbReference>
<dbReference type="SUPFAM" id="SSF55874">
    <property type="entry name" value="ATPase domain of HSP90 chaperone/DNA topoisomerase II/histidine kinase"/>
    <property type="match status" value="1"/>
</dbReference>
<evidence type="ECO:0000313" key="5">
    <source>
        <dbReference type="EMBL" id="NMF58147.1"/>
    </source>
</evidence>
<name>A0ABX1LPV6_9CYAN</name>
<dbReference type="InterPro" id="IPR000014">
    <property type="entry name" value="PAS"/>
</dbReference>
<dbReference type="PROSITE" id="PS50109">
    <property type="entry name" value="HIS_KIN"/>
    <property type="match status" value="1"/>
</dbReference>
<dbReference type="PANTHER" id="PTHR43065:SF23">
    <property type="entry name" value="SENSOR HISTIDINE KINASE PDTAS"/>
    <property type="match status" value="1"/>
</dbReference>
<evidence type="ECO:0000259" key="2">
    <source>
        <dbReference type="PROSITE" id="PS50109"/>
    </source>
</evidence>
<dbReference type="Proteomes" id="UP000738376">
    <property type="component" value="Unassembled WGS sequence"/>
</dbReference>
<feature type="domain" description="Histidine kinase" evidence="2">
    <location>
        <begin position="340"/>
        <end position="537"/>
    </location>
</feature>
<keyword evidence="1" id="KW-0418">Kinase</keyword>
<dbReference type="RefSeq" id="WP_169363084.1">
    <property type="nucleotide sequence ID" value="NZ_JAAVJL010000001.1"/>
</dbReference>
<dbReference type="InterPro" id="IPR003018">
    <property type="entry name" value="GAF"/>
</dbReference>
<dbReference type="Pfam" id="PF02518">
    <property type="entry name" value="HATPase_c"/>
    <property type="match status" value="1"/>
</dbReference>
<dbReference type="SMART" id="SM00091">
    <property type="entry name" value="PAS"/>
    <property type="match status" value="1"/>
</dbReference>
<feature type="domain" description="PAC" evidence="4">
    <location>
        <begin position="276"/>
        <end position="329"/>
    </location>
</feature>
<dbReference type="SMART" id="SM00065">
    <property type="entry name" value="GAF"/>
    <property type="match status" value="1"/>
</dbReference>
<gene>
    <name evidence="5" type="ORF">HC246_08950</name>
</gene>
<dbReference type="Pfam" id="PF08447">
    <property type="entry name" value="PAS_3"/>
    <property type="match status" value="1"/>
</dbReference>
<dbReference type="Gene3D" id="3.30.450.20">
    <property type="entry name" value="PAS domain"/>
    <property type="match status" value="1"/>
</dbReference>
<dbReference type="PANTHER" id="PTHR43065">
    <property type="entry name" value="SENSOR HISTIDINE KINASE"/>
    <property type="match status" value="1"/>
</dbReference>
<feature type="domain" description="PAS" evidence="3">
    <location>
        <begin position="197"/>
        <end position="271"/>
    </location>
</feature>
<dbReference type="InterPro" id="IPR005467">
    <property type="entry name" value="His_kinase_dom"/>
</dbReference>
<reference evidence="5 6" key="1">
    <citation type="submission" date="2020-03" db="EMBL/GenBank/DDBJ databases">
        <title>Draft Genome Sequence of 2-Methylisoborneol Producing Pseudanabaena yagii Strain GIHE-NHR1 Isolated from North Han River in South Korea.</title>
        <authorList>
            <person name="Jeong J."/>
        </authorList>
    </citation>
    <scope>NUCLEOTIDE SEQUENCE [LARGE SCALE GENOMIC DNA]</scope>
    <source>
        <strain evidence="5 6">GIHE-NHR1</strain>
    </source>
</reference>
<proteinExistence type="predicted"/>
<dbReference type="CDD" id="cd00130">
    <property type="entry name" value="PAS"/>
    <property type="match status" value="1"/>
</dbReference>
<dbReference type="InterPro" id="IPR036890">
    <property type="entry name" value="HATPase_C_sf"/>
</dbReference>
<dbReference type="Pfam" id="PF07568">
    <property type="entry name" value="HisKA_2"/>
    <property type="match status" value="1"/>
</dbReference>
<evidence type="ECO:0000259" key="4">
    <source>
        <dbReference type="PROSITE" id="PS50113"/>
    </source>
</evidence>
<dbReference type="InterPro" id="IPR011495">
    <property type="entry name" value="Sig_transdc_His_kin_sub2_dim/P"/>
</dbReference>
<organism evidence="5 6">
    <name type="scientific">Pseudanabaena yagii GIHE-NHR1</name>
    <dbReference type="NCBI Taxonomy" id="2722753"/>
    <lineage>
        <taxon>Bacteria</taxon>
        <taxon>Bacillati</taxon>
        <taxon>Cyanobacteriota</taxon>
        <taxon>Cyanophyceae</taxon>
        <taxon>Pseudanabaenales</taxon>
        <taxon>Pseudanabaenaceae</taxon>
        <taxon>Pseudanabaena</taxon>
        <taxon>Pseudanabaena yagii</taxon>
    </lineage>
</organism>
<dbReference type="SUPFAM" id="SSF55781">
    <property type="entry name" value="GAF domain-like"/>
    <property type="match status" value="1"/>
</dbReference>
<keyword evidence="1" id="KW-0808">Transferase</keyword>
<dbReference type="InterPro" id="IPR000700">
    <property type="entry name" value="PAS-assoc_C"/>
</dbReference>
<comment type="caution">
    <text evidence="5">The sequence shown here is derived from an EMBL/GenBank/DDBJ whole genome shotgun (WGS) entry which is preliminary data.</text>
</comment>
<protein>
    <submittedName>
        <fullName evidence="5">PAS domain-containing protein</fullName>
    </submittedName>
</protein>